<evidence type="ECO:0000256" key="2">
    <source>
        <dbReference type="ARBA" id="ARBA00022692"/>
    </source>
</evidence>
<reference evidence="8 9" key="1">
    <citation type="submission" date="2023-07" db="EMBL/GenBank/DDBJ databases">
        <title>Sorghum-associated microbial communities from plants grown in Nebraska, USA.</title>
        <authorList>
            <person name="Schachtman D."/>
        </authorList>
    </citation>
    <scope>NUCLEOTIDE SEQUENCE [LARGE SCALE GENOMIC DNA]</scope>
    <source>
        <strain evidence="8 9">BE313</strain>
    </source>
</reference>
<feature type="transmembrane region" description="Helical" evidence="5">
    <location>
        <begin position="58"/>
        <end position="79"/>
    </location>
</feature>
<evidence type="ECO:0000313" key="9">
    <source>
        <dbReference type="Proteomes" id="UP001180487"/>
    </source>
</evidence>
<dbReference type="InterPro" id="IPR007016">
    <property type="entry name" value="O-antigen_ligase-rel_domated"/>
</dbReference>
<feature type="transmembrane region" description="Helical" evidence="5">
    <location>
        <begin position="366"/>
        <end position="383"/>
    </location>
</feature>
<evidence type="ECO:0000256" key="1">
    <source>
        <dbReference type="ARBA" id="ARBA00004141"/>
    </source>
</evidence>
<feature type="transmembrane region" description="Helical" evidence="5">
    <location>
        <begin position="335"/>
        <end position="359"/>
    </location>
</feature>
<proteinExistence type="predicted"/>
<evidence type="ECO:0000256" key="5">
    <source>
        <dbReference type="SAM" id="Phobius"/>
    </source>
</evidence>
<keyword evidence="2 5" id="KW-0812">Transmembrane</keyword>
<dbReference type="Pfam" id="PF04932">
    <property type="entry name" value="Wzy_C"/>
    <property type="match status" value="1"/>
</dbReference>
<dbReference type="RefSeq" id="WP_310374748.1">
    <property type="nucleotide sequence ID" value="NZ_JAVDXT010000003.1"/>
</dbReference>
<feature type="transmembrane region" description="Helical" evidence="5">
    <location>
        <begin position="418"/>
        <end position="435"/>
    </location>
</feature>
<organism evidence="8 9">
    <name type="scientific">Rhodoferax ferrireducens</name>
    <dbReference type="NCBI Taxonomy" id="192843"/>
    <lineage>
        <taxon>Bacteria</taxon>
        <taxon>Pseudomonadati</taxon>
        <taxon>Pseudomonadota</taxon>
        <taxon>Betaproteobacteria</taxon>
        <taxon>Burkholderiales</taxon>
        <taxon>Comamonadaceae</taxon>
        <taxon>Rhodoferax</taxon>
    </lineage>
</organism>
<feature type="transmembrane region" description="Helical" evidence="5">
    <location>
        <begin position="117"/>
        <end position="137"/>
    </location>
</feature>
<accession>A0ABU2CB60</accession>
<feature type="transmembrane region" description="Helical" evidence="5">
    <location>
        <begin position="192"/>
        <end position="209"/>
    </location>
</feature>
<feature type="domain" description="Virulence factor membrane-bound polymerase C-terminal" evidence="7">
    <location>
        <begin position="370"/>
        <end position="537"/>
    </location>
</feature>
<evidence type="ECO:0000256" key="4">
    <source>
        <dbReference type="ARBA" id="ARBA00023136"/>
    </source>
</evidence>
<feature type="transmembrane region" description="Helical" evidence="5">
    <location>
        <begin position="242"/>
        <end position="260"/>
    </location>
</feature>
<dbReference type="InterPro" id="IPR051533">
    <property type="entry name" value="WaaL-like"/>
</dbReference>
<dbReference type="Proteomes" id="UP001180487">
    <property type="component" value="Unassembled WGS sequence"/>
</dbReference>
<keyword evidence="4 5" id="KW-0472">Membrane</keyword>
<evidence type="ECO:0000259" key="7">
    <source>
        <dbReference type="Pfam" id="PF11846"/>
    </source>
</evidence>
<dbReference type="Pfam" id="PF11846">
    <property type="entry name" value="Wzy_C_2"/>
    <property type="match status" value="1"/>
</dbReference>
<protein>
    <recommendedName>
        <fullName evidence="10">O-antigen polymerase</fullName>
    </recommendedName>
</protein>
<evidence type="ECO:0008006" key="10">
    <source>
        <dbReference type="Google" id="ProtNLM"/>
    </source>
</evidence>
<comment type="subcellular location">
    <subcellularLocation>
        <location evidence="1">Membrane</location>
        <topology evidence="1">Multi-pass membrane protein</topology>
    </subcellularLocation>
</comment>
<dbReference type="PANTHER" id="PTHR37422">
    <property type="entry name" value="TEICHURONIC ACID BIOSYNTHESIS PROTEIN TUAE"/>
    <property type="match status" value="1"/>
</dbReference>
<evidence type="ECO:0000256" key="3">
    <source>
        <dbReference type="ARBA" id="ARBA00022989"/>
    </source>
</evidence>
<gene>
    <name evidence="8" type="ORF">J2X19_003230</name>
</gene>
<name>A0ABU2CB60_9BURK</name>
<dbReference type="PANTHER" id="PTHR37422:SF13">
    <property type="entry name" value="LIPOPOLYSACCHARIDE BIOSYNTHESIS PROTEIN PA4999-RELATED"/>
    <property type="match status" value="1"/>
</dbReference>
<feature type="transmembrane region" description="Helical" evidence="5">
    <location>
        <begin position="85"/>
        <end position="105"/>
    </location>
</feature>
<evidence type="ECO:0000313" key="8">
    <source>
        <dbReference type="EMBL" id="MDR7378536.1"/>
    </source>
</evidence>
<feature type="domain" description="O-antigen ligase-related" evidence="6">
    <location>
        <begin position="200"/>
        <end position="344"/>
    </location>
</feature>
<dbReference type="InterPro" id="IPR021797">
    <property type="entry name" value="Wzy_C_2"/>
</dbReference>
<sequence length="575" mass="64916">MKKPLPPLWLSLWVPLLAMAWLIPNHYYPWATFHTDAWVAAMLSFAGLAVIVRSREKVDWYALPVVVALLSFMPFVQFFAGMIPYAGQAWVCTAYLLGFLCSLLVGSRWEAATPNMAADGLFLAIGIAAMVSVGLQLRQWLGISFDFDQLEVWSAEFSPGRPSANLGQPNQLATLQIWGLLACAWGICRKKIGFIFAIATAMILLFGIVMTQSRMAFLALFWIMCASWIWRKLWPSPRVPQAVTLLFLYFVACTFLLQYFSNILGLDVEIRSASLGGASTQLRLKAYSLFLDAVVKNPWWGYGWNRLAVAQLAVAQDHANLTAFFLQSHNLFLDLILWCGIPLGSAVAVYLSIWIIGSLKKISNKYDAILVAFVSSVGIHAMLELPLHHAYFLLPTGLVMGMLNQSQHNRIIFKMSRWTVFLMFLLIFTLLSFIVRDYLRVDASFRAYRLEMARVGNLPAGEFPDVILLDDLAEFIRYARKDVDSNISEDDLQKLKKITSSFPTPSNMLNLAKALAYRHRTEEAYEWIGKMENVLPKGSFQDLQRIWINLSHTEPAIAAVTWSIPARHPSLRPMP</sequence>
<keyword evidence="3 5" id="KW-1133">Transmembrane helix</keyword>
<feature type="transmembrane region" description="Helical" evidence="5">
    <location>
        <begin position="30"/>
        <end position="51"/>
    </location>
</feature>
<feature type="transmembrane region" description="Helical" evidence="5">
    <location>
        <begin position="171"/>
        <end position="187"/>
    </location>
</feature>
<evidence type="ECO:0000259" key="6">
    <source>
        <dbReference type="Pfam" id="PF04932"/>
    </source>
</evidence>
<comment type="caution">
    <text evidence="8">The sequence shown here is derived from an EMBL/GenBank/DDBJ whole genome shotgun (WGS) entry which is preliminary data.</text>
</comment>
<dbReference type="EMBL" id="JAVDXT010000003">
    <property type="protein sequence ID" value="MDR7378536.1"/>
    <property type="molecule type" value="Genomic_DNA"/>
</dbReference>
<feature type="transmembrane region" description="Helical" evidence="5">
    <location>
        <begin position="215"/>
        <end position="230"/>
    </location>
</feature>
<keyword evidence="9" id="KW-1185">Reference proteome</keyword>